<keyword evidence="6" id="KW-0493">Microtubule</keyword>
<dbReference type="Pfam" id="PF13851">
    <property type="entry name" value="GAS"/>
    <property type="match status" value="1"/>
</dbReference>
<dbReference type="GO" id="GO:0005874">
    <property type="term" value="C:microtubule"/>
    <property type="evidence" value="ECO:0007669"/>
    <property type="project" value="UniProtKB-KW"/>
</dbReference>
<evidence type="ECO:0000256" key="5">
    <source>
        <dbReference type="ARBA" id="ARBA00022490"/>
    </source>
</evidence>
<keyword evidence="11" id="KW-0966">Cell projection</keyword>
<comment type="similarity">
    <text evidence="3">Belongs to the DRC4 family.</text>
</comment>
<dbReference type="GO" id="GO:0031267">
    <property type="term" value="F:small GTPase binding"/>
    <property type="evidence" value="ECO:0007669"/>
    <property type="project" value="InterPro"/>
</dbReference>
<dbReference type="AlphaFoldDB" id="A0A091LRT6"/>
<evidence type="ECO:0000256" key="6">
    <source>
        <dbReference type="ARBA" id="ARBA00022701"/>
    </source>
</evidence>
<dbReference type="GO" id="GO:0005794">
    <property type="term" value="C:Golgi apparatus"/>
    <property type="evidence" value="ECO:0007669"/>
    <property type="project" value="TreeGrafter"/>
</dbReference>
<evidence type="ECO:0000256" key="13">
    <source>
        <dbReference type="SAM" id="Coils"/>
    </source>
</evidence>
<gene>
    <name evidence="16" type="ORF">N322_07265</name>
</gene>
<evidence type="ECO:0000313" key="17">
    <source>
        <dbReference type="Proteomes" id="UP000054116"/>
    </source>
</evidence>
<dbReference type="PANTHER" id="PTHR31543">
    <property type="entry name" value="DYNEIN REGULATORY COMPLEX SUBUNIT 4"/>
    <property type="match status" value="1"/>
</dbReference>
<dbReference type="PANTHER" id="PTHR31543:SF0">
    <property type="entry name" value="DYNEIN REGULATORY COMPLEX SUBUNIT 4"/>
    <property type="match status" value="1"/>
</dbReference>
<evidence type="ECO:0000256" key="10">
    <source>
        <dbReference type="ARBA" id="ARBA00023212"/>
    </source>
</evidence>
<evidence type="ECO:0000256" key="1">
    <source>
        <dbReference type="ARBA" id="ARBA00004230"/>
    </source>
</evidence>
<dbReference type="InterPro" id="IPR025593">
    <property type="entry name" value="GAS8_dom"/>
</dbReference>
<evidence type="ECO:0000256" key="8">
    <source>
        <dbReference type="ARBA" id="ARBA00023054"/>
    </source>
</evidence>
<keyword evidence="10" id="KW-0206">Cytoskeleton</keyword>
<sequence>ASKKKVGNKGKGSKAPAVVDALSPKEMSKEQLEKHVMRLREELDREREESNYFQSEHDKIHTFWEITCRQLEEKRAELRNKDREMEQAEERHQAEIKVYKQKVKHLLYEHRENLTELKVEGTLSMKRAQKDHWDQEMELHKDMRSLKVELKEQELASEVAMKNMRLKQEEEITQLCNDFERQVKASREQTKARRLWCGLRGAGRGRQAVPLSAEERKNSQISELMRNHEKAFNDIKNYYNDITLKDLALISLLKEQMEEMKKRENHLEKEKADVLLQNKQLKEPLQQAEEQVSELQKKLAHYDKDKKVLTNTKARLKVTQKELKDLQWEHEVLEQRFSKVRA</sequence>
<protein>
    <recommendedName>
        <fullName evidence="4">Dynein regulatory complex subunit 4</fullName>
    </recommendedName>
    <alternativeName>
        <fullName evidence="12">Growth arrest-specific protein 8</fullName>
    </alternativeName>
</protein>
<evidence type="ECO:0000256" key="11">
    <source>
        <dbReference type="ARBA" id="ARBA00023273"/>
    </source>
</evidence>
<accession>A0A091LRT6</accession>
<feature type="non-terminal residue" evidence="16">
    <location>
        <position position="342"/>
    </location>
</feature>
<reference evidence="16 17" key="1">
    <citation type="submission" date="2014-04" db="EMBL/GenBank/DDBJ databases">
        <title>Genome evolution of avian class.</title>
        <authorList>
            <person name="Zhang G."/>
            <person name="Li C."/>
        </authorList>
    </citation>
    <scope>NUCLEOTIDE SEQUENCE [LARGE SCALE GENOMIC DNA]</scope>
    <source>
        <strain evidence="16">BGI_N322</strain>
    </source>
</reference>
<comment type="subcellular location">
    <subcellularLocation>
        <location evidence="1">Cell projection</location>
        <location evidence="1">Cilium</location>
        <location evidence="1">Flagellum</location>
    </subcellularLocation>
    <subcellularLocation>
        <location evidence="2">Cytoplasm</location>
        <location evidence="2">Cytoskeleton</location>
    </subcellularLocation>
</comment>
<evidence type="ECO:0000256" key="14">
    <source>
        <dbReference type="SAM" id="MobiDB-lite"/>
    </source>
</evidence>
<evidence type="ECO:0000256" key="4">
    <source>
        <dbReference type="ARBA" id="ARBA00021301"/>
    </source>
</evidence>
<keyword evidence="9" id="KW-0969">Cilium</keyword>
<feature type="compositionally biased region" description="Basic residues" evidence="14">
    <location>
        <begin position="1"/>
        <end position="12"/>
    </location>
</feature>
<dbReference type="GO" id="GO:0031514">
    <property type="term" value="C:motile cilium"/>
    <property type="evidence" value="ECO:0007669"/>
    <property type="project" value="UniProtKB-SubCell"/>
</dbReference>
<evidence type="ECO:0000256" key="7">
    <source>
        <dbReference type="ARBA" id="ARBA00022846"/>
    </source>
</evidence>
<evidence type="ECO:0000256" key="12">
    <source>
        <dbReference type="ARBA" id="ARBA00031568"/>
    </source>
</evidence>
<keyword evidence="5" id="KW-0963">Cytoplasm</keyword>
<evidence type="ECO:0000256" key="2">
    <source>
        <dbReference type="ARBA" id="ARBA00004245"/>
    </source>
</evidence>
<dbReference type="GO" id="GO:0030317">
    <property type="term" value="P:flagellated sperm motility"/>
    <property type="evidence" value="ECO:0007669"/>
    <property type="project" value="TreeGrafter"/>
</dbReference>
<keyword evidence="17" id="KW-1185">Reference proteome</keyword>
<feature type="region of interest" description="Disordered" evidence="14">
    <location>
        <begin position="1"/>
        <end position="32"/>
    </location>
</feature>
<keyword evidence="7" id="KW-0282">Flagellum</keyword>
<dbReference type="EMBL" id="KK505101">
    <property type="protein sequence ID" value="KFP61099.1"/>
    <property type="molecule type" value="Genomic_DNA"/>
</dbReference>
<evidence type="ECO:0000259" key="15">
    <source>
        <dbReference type="Pfam" id="PF13851"/>
    </source>
</evidence>
<evidence type="ECO:0000256" key="3">
    <source>
        <dbReference type="ARBA" id="ARBA00009859"/>
    </source>
</evidence>
<organism evidence="16 17">
    <name type="scientific">Cariama cristata</name>
    <name type="common">Red-legged seriema</name>
    <dbReference type="NCBI Taxonomy" id="54380"/>
    <lineage>
        <taxon>Eukaryota</taxon>
        <taxon>Metazoa</taxon>
        <taxon>Chordata</taxon>
        <taxon>Craniata</taxon>
        <taxon>Vertebrata</taxon>
        <taxon>Euteleostomi</taxon>
        <taxon>Archelosauria</taxon>
        <taxon>Archosauria</taxon>
        <taxon>Dinosauria</taxon>
        <taxon>Saurischia</taxon>
        <taxon>Theropoda</taxon>
        <taxon>Coelurosauria</taxon>
        <taxon>Aves</taxon>
        <taxon>Neognathae</taxon>
        <taxon>Neoaves</taxon>
        <taxon>Telluraves</taxon>
        <taxon>Australaves</taxon>
        <taxon>Cariamiformes</taxon>
        <taxon>Cariamidae</taxon>
        <taxon>Cariama</taxon>
    </lineage>
</organism>
<feature type="domain" description="Growth arrest-specific protein 8" evidence="15">
    <location>
        <begin position="223"/>
        <end position="341"/>
    </location>
</feature>
<proteinExistence type="inferred from homology"/>
<feature type="coiled-coil region" evidence="13">
    <location>
        <begin position="211"/>
        <end position="336"/>
    </location>
</feature>
<dbReference type="Proteomes" id="UP000054116">
    <property type="component" value="Unassembled WGS sequence"/>
</dbReference>
<evidence type="ECO:0000313" key="16">
    <source>
        <dbReference type="EMBL" id="KFP61099.1"/>
    </source>
</evidence>
<dbReference type="InterPro" id="IPR039308">
    <property type="entry name" value="GAS8"/>
</dbReference>
<keyword evidence="8 13" id="KW-0175">Coiled coil</keyword>
<name>A0A091LRT6_CARIC</name>
<feature type="non-terminal residue" evidence="16">
    <location>
        <position position="1"/>
    </location>
</feature>
<dbReference type="GO" id="GO:0008017">
    <property type="term" value="F:microtubule binding"/>
    <property type="evidence" value="ECO:0007669"/>
    <property type="project" value="InterPro"/>
</dbReference>
<evidence type="ECO:0000256" key="9">
    <source>
        <dbReference type="ARBA" id="ARBA00023069"/>
    </source>
</evidence>